<feature type="chain" id="PRO_5022814941" description="DUF4350 domain-containing protein" evidence="2">
    <location>
        <begin position="26"/>
        <end position="409"/>
    </location>
</feature>
<dbReference type="OrthoDB" id="258729at2"/>
<reference evidence="3 4" key="1">
    <citation type="submission" date="2019-08" db="EMBL/GenBank/DDBJ databases">
        <title>Deep-cultivation of Planctomycetes and their phenomic and genomic characterization uncovers novel biology.</title>
        <authorList>
            <person name="Wiegand S."/>
            <person name="Jogler M."/>
            <person name="Boedeker C."/>
            <person name="Pinto D."/>
            <person name="Vollmers J."/>
            <person name="Rivas-Marin E."/>
            <person name="Kohn T."/>
            <person name="Peeters S.H."/>
            <person name="Heuer A."/>
            <person name="Rast P."/>
            <person name="Oberbeckmann S."/>
            <person name="Bunk B."/>
            <person name="Jeske O."/>
            <person name="Meyerdierks A."/>
            <person name="Storesund J.E."/>
            <person name="Kallscheuer N."/>
            <person name="Luecker S."/>
            <person name="Lage O.M."/>
            <person name="Pohl T."/>
            <person name="Merkel B.J."/>
            <person name="Hornburger P."/>
            <person name="Mueller R.-W."/>
            <person name="Bruemmer F."/>
            <person name="Labrenz M."/>
            <person name="Spormann A.M."/>
            <person name="Op den Camp H."/>
            <person name="Overmann J."/>
            <person name="Amann R."/>
            <person name="Jetten M.S.M."/>
            <person name="Mascher T."/>
            <person name="Medema M.H."/>
            <person name="Devos D.P."/>
            <person name="Kaster A.-K."/>
            <person name="Ovreas L."/>
            <person name="Rohde M."/>
            <person name="Galperin M.Y."/>
            <person name="Jogler C."/>
        </authorList>
    </citation>
    <scope>NUCLEOTIDE SEQUENCE [LARGE SCALE GENOMIC DNA]</scope>
    <source>
        <strain evidence="3 4">FC18</strain>
    </source>
</reference>
<feature type="signal peptide" evidence="2">
    <location>
        <begin position="1"/>
        <end position="25"/>
    </location>
</feature>
<proteinExistence type="predicted"/>
<evidence type="ECO:0000313" key="4">
    <source>
        <dbReference type="Proteomes" id="UP000322214"/>
    </source>
</evidence>
<evidence type="ECO:0000256" key="1">
    <source>
        <dbReference type="SAM" id="Phobius"/>
    </source>
</evidence>
<protein>
    <recommendedName>
        <fullName evidence="5">DUF4350 domain-containing protein</fullName>
    </recommendedName>
</protein>
<keyword evidence="1" id="KW-0812">Transmembrane</keyword>
<organism evidence="3 4">
    <name type="scientific">Mariniblastus fucicola</name>
    <dbReference type="NCBI Taxonomy" id="980251"/>
    <lineage>
        <taxon>Bacteria</taxon>
        <taxon>Pseudomonadati</taxon>
        <taxon>Planctomycetota</taxon>
        <taxon>Planctomycetia</taxon>
        <taxon>Pirellulales</taxon>
        <taxon>Pirellulaceae</taxon>
        <taxon>Mariniblastus</taxon>
    </lineage>
</organism>
<dbReference type="EMBL" id="CP042912">
    <property type="protein sequence ID" value="QEG21214.1"/>
    <property type="molecule type" value="Genomic_DNA"/>
</dbReference>
<sequence precursor="true">MIALRAQSLRLAVSFCILTSLVLTTGCFDFGTDFTYGKAADQSVNGVSVFANLLRERGHTVSRKRRLTKRIDRFDTIVWAPDNSALPPENVVAWLEKWLGKGSPKVLVFVGRSYDAKLDYYRGKFESASPRDREGWQRELAEQIMHSREYNFDWRFNSSDDATAFWFDEVDDEDAKPLDPSKLGGPWAAGIDPQAVHLDCERLLKPVEDYNEEDAVPEFAISVDSEESEYDEYDYWAEDFRENEIVVKDLLTVDGEPFAFEISTYVNPNRKVIIIGNGSFLLNYPLMHAEHRKLASKVADEIVGDVVFLESDYRWPRVGGSANDPALHWSWVGRAPMNYIVPHFLFWGVLYCFVFFPNFGRPKRIQFHPPKAFRSHVTAVAAILRRSKEKNWARQMVDMWLKRTNKTKN</sequence>
<keyword evidence="4" id="KW-1185">Reference proteome</keyword>
<keyword evidence="2" id="KW-0732">Signal</keyword>
<dbReference type="KEGG" id="mff:MFFC18_10690"/>
<dbReference type="STRING" id="980251.GCA_001642875_01871"/>
<feature type="transmembrane region" description="Helical" evidence="1">
    <location>
        <begin position="340"/>
        <end position="359"/>
    </location>
</feature>
<evidence type="ECO:0000313" key="3">
    <source>
        <dbReference type="EMBL" id="QEG21214.1"/>
    </source>
</evidence>
<evidence type="ECO:0000256" key="2">
    <source>
        <dbReference type="SAM" id="SignalP"/>
    </source>
</evidence>
<dbReference type="PROSITE" id="PS51257">
    <property type="entry name" value="PROKAR_LIPOPROTEIN"/>
    <property type="match status" value="1"/>
</dbReference>
<dbReference type="Proteomes" id="UP000322214">
    <property type="component" value="Chromosome"/>
</dbReference>
<keyword evidence="1" id="KW-0472">Membrane</keyword>
<evidence type="ECO:0008006" key="5">
    <source>
        <dbReference type="Google" id="ProtNLM"/>
    </source>
</evidence>
<accession>A0A5B9P4L1</accession>
<dbReference type="RefSeq" id="WP_148618652.1">
    <property type="nucleotide sequence ID" value="NZ_CP042912.1"/>
</dbReference>
<name>A0A5B9P4L1_9BACT</name>
<dbReference type="AlphaFoldDB" id="A0A5B9P4L1"/>
<keyword evidence="1" id="KW-1133">Transmembrane helix</keyword>
<gene>
    <name evidence="3" type="ORF">MFFC18_10690</name>
</gene>